<gene>
    <name evidence="5" type="ORF">HPB48_002486</name>
</gene>
<dbReference type="PANTHER" id="PTHR19303:SF73">
    <property type="entry name" value="PROTEIN PDC2"/>
    <property type="match status" value="1"/>
</dbReference>
<keyword evidence="6" id="KW-1185">Reference proteome</keyword>
<dbReference type="Pfam" id="PF03184">
    <property type="entry name" value="DDE_1"/>
    <property type="match status" value="1"/>
</dbReference>
<dbReference type="Proteomes" id="UP000821853">
    <property type="component" value="Chromosome 3"/>
</dbReference>
<proteinExistence type="predicted"/>
<feature type="region of interest" description="Disordered" evidence="3">
    <location>
        <begin position="1"/>
        <end position="51"/>
    </location>
</feature>
<dbReference type="VEuPathDB" id="VectorBase:HLOH_058769"/>
<dbReference type="GO" id="GO:0005634">
    <property type="term" value="C:nucleus"/>
    <property type="evidence" value="ECO:0007669"/>
    <property type="project" value="UniProtKB-SubCell"/>
</dbReference>
<evidence type="ECO:0000259" key="4">
    <source>
        <dbReference type="PROSITE" id="PS51253"/>
    </source>
</evidence>
<evidence type="ECO:0000256" key="3">
    <source>
        <dbReference type="SAM" id="MobiDB-lite"/>
    </source>
</evidence>
<organism evidence="5 6">
    <name type="scientific">Haemaphysalis longicornis</name>
    <name type="common">Bush tick</name>
    <dbReference type="NCBI Taxonomy" id="44386"/>
    <lineage>
        <taxon>Eukaryota</taxon>
        <taxon>Metazoa</taxon>
        <taxon>Ecdysozoa</taxon>
        <taxon>Arthropoda</taxon>
        <taxon>Chelicerata</taxon>
        <taxon>Arachnida</taxon>
        <taxon>Acari</taxon>
        <taxon>Parasitiformes</taxon>
        <taxon>Ixodida</taxon>
        <taxon>Ixodoidea</taxon>
        <taxon>Ixodidae</taxon>
        <taxon>Haemaphysalinae</taxon>
        <taxon>Haemaphysalis</taxon>
    </lineage>
</organism>
<dbReference type="InterPro" id="IPR004875">
    <property type="entry name" value="DDE_SF_endonuclease_dom"/>
</dbReference>
<dbReference type="SUPFAM" id="SSF46689">
    <property type="entry name" value="Homeodomain-like"/>
    <property type="match status" value="1"/>
</dbReference>
<keyword evidence="2" id="KW-0238">DNA-binding</keyword>
<accession>A0A9J6G6P4</accession>
<dbReference type="SMART" id="SM00674">
    <property type="entry name" value="CENPB"/>
    <property type="match status" value="1"/>
</dbReference>
<feature type="domain" description="HTH CENPB-type" evidence="4">
    <location>
        <begin position="102"/>
        <end position="173"/>
    </location>
</feature>
<comment type="subcellular location">
    <subcellularLocation>
        <location evidence="1">Nucleus</location>
    </subcellularLocation>
</comment>
<feature type="compositionally biased region" description="Low complexity" evidence="3">
    <location>
        <begin position="14"/>
        <end position="27"/>
    </location>
</feature>
<protein>
    <recommendedName>
        <fullName evidence="4">HTH CENPB-type domain-containing protein</fullName>
    </recommendedName>
</protein>
<dbReference type="GO" id="GO:0003677">
    <property type="term" value="F:DNA binding"/>
    <property type="evidence" value="ECO:0007669"/>
    <property type="project" value="UniProtKB-KW"/>
</dbReference>
<sequence length="536" mass="58713">MATPPLVGNIGENTSSSSSSGSSTTTTVGKRQKAAATMLATDDKAQAPDPLDKGIFKRQAADAYTVHSTGVAKMIRKRSSEPVEFCADVGFSGCGGGGVIAKRKYSAHLKFADIDAAMLQWVLEMTSQKAALSDSAIQAKAKQLAQVLGTTDFKASNGWLYKFKERHGFALKSGAKDDGGGRGTLEDMGAGVCGLGNYHHALLDHDPVRVYSCCETSILYKRAPFGGGCEPSPESCEPDDRLTVLLCCNANGTHKIKPLVINSQRESPEVRDNKGKLPVTYAWQRSSYMTSNIFQQWLWEFEKQVEHNSVLILDTCPAHVSVQSDRVKLLYVQSNMRELQPLHGGVLNAFKCKYRADLVVHYLNFPDLSNRISVLDALLLLGEAWNQVPRETIVGCWVRSQLLPSVRMCAGRSAQQNGEGDPMEQLCTSLMKVRPDVTRKDVEDYLHCDDSCSTTYSFSEEAIESAKPGIAEAPPHSQYQHGGCPTNLRPGEILGMLDKMEHFFTHQALTSTTDLLAIHSLRSKTIQIATNDFQVE</sequence>
<dbReference type="InterPro" id="IPR006600">
    <property type="entry name" value="HTH_CenpB_DNA-bd_dom"/>
</dbReference>
<dbReference type="InterPro" id="IPR050863">
    <property type="entry name" value="CenT-Element_Derived"/>
</dbReference>
<evidence type="ECO:0000313" key="5">
    <source>
        <dbReference type="EMBL" id="KAH9370583.1"/>
    </source>
</evidence>
<evidence type="ECO:0000313" key="6">
    <source>
        <dbReference type="Proteomes" id="UP000821853"/>
    </source>
</evidence>
<dbReference type="Pfam" id="PF03221">
    <property type="entry name" value="HTH_Tnp_Tc5"/>
    <property type="match status" value="1"/>
</dbReference>
<dbReference type="AlphaFoldDB" id="A0A9J6G6P4"/>
<dbReference type="PROSITE" id="PS51253">
    <property type="entry name" value="HTH_CENPB"/>
    <property type="match status" value="1"/>
</dbReference>
<dbReference type="Gene3D" id="1.10.10.60">
    <property type="entry name" value="Homeodomain-like"/>
    <property type="match status" value="1"/>
</dbReference>
<reference evidence="5 6" key="1">
    <citation type="journal article" date="2020" name="Cell">
        <title>Large-Scale Comparative Analyses of Tick Genomes Elucidate Their Genetic Diversity and Vector Capacities.</title>
        <authorList>
            <consortium name="Tick Genome and Microbiome Consortium (TIGMIC)"/>
            <person name="Jia N."/>
            <person name="Wang J."/>
            <person name="Shi W."/>
            <person name="Du L."/>
            <person name="Sun Y."/>
            <person name="Zhan W."/>
            <person name="Jiang J.F."/>
            <person name="Wang Q."/>
            <person name="Zhang B."/>
            <person name="Ji P."/>
            <person name="Bell-Sakyi L."/>
            <person name="Cui X.M."/>
            <person name="Yuan T.T."/>
            <person name="Jiang B.G."/>
            <person name="Yang W.F."/>
            <person name="Lam T.T."/>
            <person name="Chang Q.C."/>
            <person name="Ding S.J."/>
            <person name="Wang X.J."/>
            <person name="Zhu J.G."/>
            <person name="Ruan X.D."/>
            <person name="Zhao L."/>
            <person name="Wei J.T."/>
            <person name="Ye R.Z."/>
            <person name="Que T.C."/>
            <person name="Du C.H."/>
            <person name="Zhou Y.H."/>
            <person name="Cheng J.X."/>
            <person name="Dai P.F."/>
            <person name="Guo W.B."/>
            <person name="Han X.H."/>
            <person name="Huang E.J."/>
            <person name="Li L.F."/>
            <person name="Wei W."/>
            <person name="Gao Y.C."/>
            <person name="Liu J.Z."/>
            <person name="Shao H.Z."/>
            <person name="Wang X."/>
            <person name="Wang C.C."/>
            <person name="Yang T.C."/>
            <person name="Huo Q.B."/>
            <person name="Li W."/>
            <person name="Chen H.Y."/>
            <person name="Chen S.E."/>
            <person name="Zhou L.G."/>
            <person name="Ni X.B."/>
            <person name="Tian J.H."/>
            <person name="Sheng Y."/>
            <person name="Liu T."/>
            <person name="Pan Y.S."/>
            <person name="Xia L.Y."/>
            <person name="Li J."/>
            <person name="Zhao F."/>
            <person name="Cao W.C."/>
        </authorList>
    </citation>
    <scope>NUCLEOTIDE SEQUENCE [LARGE SCALE GENOMIC DNA]</scope>
    <source>
        <strain evidence="5">HaeL-2018</strain>
    </source>
</reference>
<dbReference type="OrthoDB" id="125347at2759"/>
<dbReference type="PANTHER" id="PTHR19303">
    <property type="entry name" value="TRANSPOSON"/>
    <property type="match status" value="1"/>
</dbReference>
<dbReference type="InterPro" id="IPR009057">
    <property type="entry name" value="Homeodomain-like_sf"/>
</dbReference>
<dbReference type="EMBL" id="JABSTR010000005">
    <property type="protein sequence ID" value="KAH9370583.1"/>
    <property type="molecule type" value="Genomic_DNA"/>
</dbReference>
<dbReference type="OMA" id="YSCCETS"/>
<name>A0A9J6G6P4_HAELO</name>
<comment type="caution">
    <text evidence="5">The sequence shown here is derived from an EMBL/GenBank/DDBJ whole genome shotgun (WGS) entry which is preliminary data.</text>
</comment>
<evidence type="ECO:0000256" key="1">
    <source>
        <dbReference type="ARBA" id="ARBA00004123"/>
    </source>
</evidence>
<evidence type="ECO:0000256" key="2">
    <source>
        <dbReference type="ARBA" id="ARBA00023125"/>
    </source>
</evidence>
<feature type="compositionally biased region" description="Basic and acidic residues" evidence="3">
    <location>
        <begin position="41"/>
        <end position="51"/>
    </location>
</feature>